<name>K7FEE6_PELSI</name>
<dbReference type="PROSITE" id="PS50240">
    <property type="entry name" value="TRYPSIN_DOM"/>
    <property type="match status" value="1"/>
</dbReference>
<dbReference type="Proteomes" id="UP000007267">
    <property type="component" value="Unassembled WGS sequence"/>
</dbReference>
<dbReference type="FunFam" id="2.40.10.10:FF:000002">
    <property type="entry name" value="Transmembrane protease serine"/>
    <property type="match status" value="1"/>
</dbReference>
<dbReference type="GO" id="GO:0030141">
    <property type="term" value="C:secretory granule"/>
    <property type="evidence" value="ECO:0007669"/>
    <property type="project" value="TreeGrafter"/>
</dbReference>
<dbReference type="InterPro" id="IPR018114">
    <property type="entry name" value="TRYPSIN_HIS"/>
</dbReference>
<dbReference type="AlphaFoldDB" id="K7FEE6"/>
<dbReference type="InterPro" id="IPR009003">
    <property type="entry name" value="Peptidase_S1_PA"/>
</dbReference>
<dbReference type="GO" id="GO:0004252">
    <property type="term" value="F:serine-type endopeptidase activity"/>
    <property type="evidence" value="ECO:0007669"/>
    <property type="project" value="InterPro"/>
</dbReference>
<comment type="similarity">
    <text evidence="2">Belongs to the peptidase S1 family. CLIP subfamily.</text>
</comment>
<keyword evidence="6" id="KW-1185">Reference proteome</keyword>
<organism evidence="5 6">
    <name type="scientific">Pelodiscus sinensis</name>
    <name type="common">Chinese softshell turtle</name>
    <name type="synonym">Trionyx sinensis</name>
    <dbReference type="NCBI Taxonomy" id="13735"/>
    <lineage>
        <taxon>Eukaryota</taxon>
        <taxon>Metazoa</taxon>
        <taxon>Chordata</taxon>
        <taxon>Craniata</taxon>
        <taxon>Vertebrata</taxon>
        <taxon>Euteleostomi</taxon>
        <taxon>Archelosauria</taxon>
        <taxon>Testudinata</taxon>
        <taxon>Testudines</taxon>
        <taxon>Cryptodira</taxon>
        <taxon>Trionychia</taxon>
        <taxon>Trionychidae</taxon>
        <taxon>Pelodiscus</taxon>
    </lineage>
</organism>
<evidence type="ECO:0000259" key="4">
    <source>
        <dbReference type="PROSITE" id="PS50240"/>
    </source>
</evidence>
<keyword evidence="3" id="KW-0732">Signal</keyword>
<evidence type="ECO:0000256" key="2">
    <source>
        <dbReference type="ARBA" id="ARBA00024195"/>
    </source>
</evidence>
<evidence type="ECO:0000313" key="5">
    <source>
        <dbReference type="Ensembl" id="ENSPSIP00000006406.1"/>
    </source>
</evidence>
<reference evidence="5" key="4">
    <citation type="submission" date="2025-09" db="UniProtKB">
        <authorList>
            <consortium name="Ensembl"/>
        </authorList>
    </citation>
    <scope>IDENTIFICATION</scope>
</reference>
<dbReference type="SUPFAM" id="SSF50494">
    <property type="entry name" value="Trypsin-like serine proteases"/>
    <property type="match status" value="1"/>
</dbReference>
<dbReference type="InterPro" id="IPR001314">
    <property type="entry name" value="Peptidase_S1A"/>
</dbReference>
<evidence type="ECO:0000313" key="6">
    <source>
        <dbReference type="Proteomes" id="UP000007267"/>
    </source>
</evidence>
<dbReference type="InterPro" id="IPR043504">
    <property type="entry name" value="Peptidase_S1_PA_chymotrypsin"/>
</dbReference>
<dbReference type="CDD" id="cd00190">
    <property type="entry name" value="Tryp_SPc"/>
    <property type="match status" value="1"/>
</dbReference>
<dbReference type="PROSITE" id="PS00134">
    <property type="entry name" value="TRYPSIN_HIS"/>
    <property type="match status" value="1"/>
</dbReference>
<dbReference type="STRING" id="13735.ENSPSIP00000006406"/>
<keyword evidence="1" id="KW-1015">Disulfide bond</keyword>
<dbReference type="OMA" id="QNTIKNW"/>
<feature type="signal peptide" evidence="3">
    <location>
        <begin position="1"/>
        <end position="22"/>
    </location>
</feature>
<proteinExistence type="inferred from homology"/>
<dbReference type="FunFam" id="2.40.10.10:FF:000005">
    <property type="entry name" value="Serine protease 37"/>
    <property type="match status" value="1"/>
</dbReference>
<dbReference type="Pfam" id="PF00089">
    <property type="entry name" value="Trypsin"/>
    <property type="match status" value="1"/>
</dbReference>
<protein>
    <recommendedName>
        <fullName evidence="4">Peptidase S1 domain-containing protein</fullName>
    </recommendedName>
</protein>
<reference evidence="6" key="2">
    <citation type="journal article" date="2013" name="Nat. Genet.">
        <title>The draft genomes of soft-shell turtle and green sea turtle yield insights into the development and evolution of the turtle-specific body plan.</title>
        <authorList>
            <person name="Wang Z."/>
            <person name="Pascual-Anaya J."/>
            <person name="Zadissa A."/>
            <person name="Li W."/>
            <person name="Niimura Y."/>
            <person name="Huang Z."/>
            <person name="Li C."/>
            <person name="White S."/>
            <person name="Xiong Z."/>
            <person name="Fang D."/>
            <person name="Wang B."/>
            <person name="Ming Y."/>
            <person name="Chen Y."/>
            <person name="Zheng Y."/>
            <person name="Kuraku S."/>
            <person name="Pignatelli M."/>
            <person name="Herrero J."/>
            <person name="Beal K."/>
            <person name="Nozawa M."/>
            <person name="Li Q."/>
            <person name="Wang J."/>
            <person name="Zhang H."/>
            <person name="Yu L."/>
            <person name="Shigenobu S."/>
            <person name="Wang J."/>
            <person name="Liu J."/>
            <person name="Flicek P."/>
            <person name="Searle S."/>
            <person name="Wang J."/>
            <person name="Kuratani S."/>
            <person name="Yin Y."/>
            <person name="Aken B."/>
            <person name="Zhang G."/>
            <person name="Irie N."/>
        </authorList>
    </citation>
    <scope>NUCLEOTIDE SEQUENCE [LARGE SCALE GENOMIC DNA]</scope>
    <source>
        <strain evidence="6">Daiwa-1</strain>
    </source>
</reference>
<dbReference type="SMART" id="SM00020">
    <property type="entry name" value="Tryp_SPc"/>
    <property type="match status" value="1"/>
</dbReference>
<dbReference type="Gene3D" id="2.40.10.10">
    <property type="entry name" value="Trypsin-like serine proteases"/>
    <property type="match status" value="2"/>
</dbReference>
<evidence type="ECO:0000256" key="1">
    <source>
        <dbReference type="ARBA" id="ARBA00023157"/>
    </source>
</evidence>
<sequence>VSIAMAAMQLLVLAVLVAGAAAGCDSGGVKERLFIGYPCRNGSRPYQAALLKNGTTYCAGSLIHPKWVLTAAHCSRNISSVQVHLGDYNLQVKEGTEQIRRIRSYFMHPKYNLRRLDYDFMLLELDKPVRLNNFVKTIRLATRCPAPGTRCRVSGWGITNFPKNHTLGNLQCADLRTISRTRCLEPYPGRITENMLCAGMERGSIRSCQGDSGGPLVCKGRLQGLVSWGGPICVLPEKPGVYAKVCKAVRWVRDTIRRRC</sequence>
<dbReference type="PANTHER" id="PTHR24271:SF47">
    <property type="entry name" value="KALLIKREIN-1"/>
    <property type="match status" value="1"/>
</dbReference>
<reference evidence="6" key="1">
    <citation type="submission" date="2011-10" db="EMBL/GenBank/DDBJ databases">
        <authorList>
            <consortium name="Soft-shell Turtle Genome Consortium"/>
        </authorList>
    </citation>
    <scope>NUCLEOTIDE SEQUENCE [LARGE SCALE GENOMIC DNA]</scope>
    <source>
        <strain evidence="6">Daiwa-1</strain>
    </source>
</reference>
<dbReference type="EMBL" id="AGCU01127013">
    <property type="status" value="NOT_ANNOTATED_CDS"/>
    <property type="molecule type" value="Genomic_DNA"/>
</dbReference>
<dbReference type="PANTHER" id="PTHR24271">
    <property type="entry name" value="KALLIKREIN-RELATED"/>
    <property type="match status" value="1"/>
</dbReference>
<dbReference type="Ensembl" id="ENSPSIT00000006443.1">
    <property type="protein sequence ID" value="ENSPSIP00000006406.1"/>
    <property type="gene ID" value="ENSPSIG00000005872.1"/>
</dbReference>
<dbReference type="InterPro" id="IPR001254">
    <property type="entry name" value="Trypsin_dom"/>
</dbReference>
<dbReference type="eggNOG" id="KOG3627">
    <property type="taxonomic scope" value="Eukaryota"/>
</dbReference>
<evidence type="ECO:0000256" key="3">
    <source>
        <dbReference type="SAM" id="SignalP"/>
    </source>
</evidence>
<accession>K7FEE6</accession>
<reference evidence="5" key="3">
    <citation type="submission" date="2025-08" db="UniProtKB">
        <authorList>
            <consortium name="Ensembl"/>
        </authorList>
    </citation>
    <scope>IDENTIFICATION</scope>
</reference>
<feature type="domain" description="Peptidase S1" evidence="4">
    <location>
        <begin position="16"/>
        <end position="257"/>
    </location>
</feature>
<dbReference type="GeneTree" id="ENSGT01050000244883"/>
<dbReference type="HOGENOM" id="CLU_006842_7_0_1"/>
<dbReference type="PRINTS" id="PR00722">
    <property type="entry name" value="CHYMOTRYPSIN"/>
</dbReference>
<feature type="chain" id="PRO_5003905073" description="Peptidase S1 domain-containing protein" evidence="3">
    <location>
        <begin position="23"/>
        <end position="260"/>
    </location>
</feature>
<dbReference type="GO" id="GO:0006508">
    <property type="term" value="P:proteolysis"/>
    <property type="evidence" value="ECO:0007669"/>
    <property type="project" value="InterPro"/>
</dbReference>